<proteinExistence type="predicted"/>
<feature type="domain" description="MULE transposase" evidence="1">
    <location>
        <begin position="286"/>
        <end position="385"/>
    </location>
</feature>
<sequence>MPRRKEDPIVPQSPPLGPISFEDLVWKQGARKGYGNKTTIMRAYIPFDRVGDFLRGQTCEGGIEVGWNVAERIQGTHVLRPQVDSYIEHVYYECPFGPKDLRGDPPHPHSKKRGCLARFSIKQLLLRPDVAEVAYYQVDHNREDGTPAHGLEDKDSIGRKSAYQPRMSLELKKWIKTRLSEGFTAKQVYEEHRRNWIERRKMKCPEIRDDFVELRDIAYYESRLKMGVWRRHPNDFESVKMWIKEHPENVFMWHEKDDVTDLPFILGIQTPWQKEMMLKYGHNGAIAMDATFGTNVPKYPLYSLLVFDHWRNGIHVAWVLSSRSSEEDLVMWLEPLRRHLEGTRLDFLPSCFIVDDAVEQRNALKRAWPESEVPIYLCAFHVLKNWKNHIWTKVPNLGSLRELVYRQLHSLLYMPIEYQETEEDFLKRARVRSKNMFNFLYIKSMEEYIEVYYDHQEMYLIGHRRNPHSNQDTQASIESYHAALKRWMKIDNHQLRGRRMDSLV</sequence>
<reference evidence="2" key="1">
    <citation type="submission" date="2020-06" db="EMBL/GenBank/DDBJ databases">
        <title>WGS assembly of Ceratodon purpureus strain R40.</title>
        <authorList>
            <person name="Carey S.B."/>
            <person name="Jenkins J."/>
            <person name="Shu S."/>
            <person name="Lovell J.T."/>
            <person name="Sreedasyam A."/>
            <person name="Maumus F."/>
            <person name="Tiley G.P."/>
            <person name="Fernandez-Pozo N."/>
            <person name="Barry K."/>
            <person name="Chen C."/>
            <person name="Wang M."/>
            <person name="Lipzen A."/>
            <person name="Daum C."/>
            <person name="Saski C.A."/>
            <person name="Payton A.C."/>
            <person name="Mcbreen J.C."/>
            <person name="Conrad R.E."/>
            <person name="Kollar L.M."/>
            <person name="Olsson S."/>
            <person name="Huttunen S."/>
            <person name="Landis J.B."/>
            <person name="Wickett N.J."/>
            <person name="Johnson M.G."/>
            <person name="Rensing S.A."/>
            <person name="Grimwood J."/>
            <person name="Schmutz J."/>
            <person name="Mcdaniel S.F."/>
        </authorList>
    </citation>
    <scope>NUCLEOTIDE SEQUENCE</scope>
    <source>
        <strain evidence="2">R40</strain>
    </source>
</reference>
<organism evidence="2 3">
    <name type="scientific">Ceratodon purpureus</name>
    <name type="common">Fire moss</name>
    <name type="synonym">Dicranum purpureum</name>
    <dbReference type="NCBI Taxonomy" id="3225"/>
    <lineage>
        <taxon>Eukaryota</taxon>
        <taxon>Viridiplantae</taxon>
        <taxon>Streptophyta</taxon>
        <taxon>Embryophyta</taxon>
        <taxon>Bryophyta</taxon>
        <taxon>Bryophytina</taxon>
        <taxon>Bryopsida</taxon>
        <taxon>Dicranidae</taxon>
        <taxon>Pseudoditrichales</taxon>
        <taxon>Ditrichaceae</taxon>
        <taxon>Ceratodon</taxon>
    </lineage>
</organism>
<dbReference type="Pfam" id="PF10551">
    <property type="entry name" value="MULE"/>
    <property type="match status" value="1"/>
</dbReference>
<protein>
    <recommendedName>
        <fullName evidence="1">MULE transposase domain-containing protein</fullName>
    </recommendedName>
</protein>
<name>A0A8T0GJN2_CERPU</name>
<gene>
    <name evidence="2" type="ORF">KC19_10G050900</name>
</gene>
<dbReference type="PANTHER" id="PTHR33977">
    <property type="entry name" value="ZINC ION BINDING PROTEIN"/>
    <property type="match status" value="1"/>
</dbReference>
<dbReference type="InterPro" id="IPR018289">
    <property type="entry name" value="MULE_transposase_dom"/>
</dbReference>
<dbReference type="PANTHER" id="PTHR33977:SF1">
    <property type="entry name" value="ZINC ION BINDING PROTEIN"/>
    <property type="match status" value="1"/>
</dbReference>
<accession>A0A8T0GJN2</accession>
<dbReference type="Proteomes" id="UP000822688">
    <property type="component" value="Chromosome 10"/>
</dbReference>
<evidence type="ECO:0000259" key="1">
    <source>
        <dbReference type="Pfam" id="PF10551"/>
    </source>
</evidence>
<evidence type="ECO:0000313" key="3">
    <source>
        <dbReference type="Proteomes" id="UP000822688"/>
    </source>
</evidence>
<dbReference type="AlphaFoldDB" id="A0A8T0GJN2"/>
<dbReference type="EMBL" id="CM026431">
    <property type="protein sequence ID" value="KAG0558747.1"/>
    <property type="molecule type" value="Genomic_DNA"/>
</dbReference>
<comment type="caution">
    <text evidence="2">The sequence shown here is derived from an EMBL/GenBank/DDBJ whole genome shotgun (WGS) entry which is preliminary data.</text>
</comment>
<evidence type="ECO:0000313" key="2">
    <source>
        <dbReference type="EMBL" id="KAG0558747.1"/>
    </source>
</evidence>
<keyword evidence="3" id="KW-1185">Reference proteome</keyword>